<feature type="transmembrane region" description="Helical" evidence="1">
    <location>
        <begin position="12"/>
        <end position="31"/>
    </location>
</feature>
<feature type="transmembrane region" description="Helical" evidence="1">
    <location>
        <begin position="122"/>
        <end position="142"/>
    </location>
</feature>
<dbReference type="RefSeq" id="WP_259541864.1">
    <property type="nucleotide sequence ID" value="NZ_JANLCJ010000011.1"/>
</dbReference>
<keyword evidence="1" id="KW-1133">Transmembrane helix</keyword>
<evidence type="ECO:0008006" key="4">
    <source>
        <dbReference type="Google" id="ProtNLM"/>
    </source>
</evidence>
<evidence type="ECO:0000256" key="1">
    <source>
        <dbReference type="SAM" id="Phobius"/>
    </source>
</evidence>
<accession>A0ABT2H858</accession>
<name>A0ABT2H858_9MICO</name>
<reference evidence="2" key="1">
    <citation type="submission" date="2022-08" db="EMBL/GenBank/DDBJ databases">
        <authorList>
            <person name="Deng Y."/>
            <person name="Han X.-F."/>
            <person name="Zhang Y.-Q."/>
        </authorList>
    </citation>
    <scope>NUCLEOTIDE SEQUENCE</scope>
    <source>
        <strain evidence="2">CPCC 203386</strain>
    </source>
</reference>
<feature type="transmembrane region" description="Helical" evidence="1">
    <location>
        <begin position="78"/>
        <end position="102"/>
    </location>
</feature>
<keyword evidence="3" id="KW-1185">Reference proteome</keyword>
<dbReference type="EMBL" id="JANLCJ010000011">
    <property type="protein sequence ID" value="MCS5736113.1"/>
    <property type="molecule type" value="Genomic_DNA"/>
</dbReference>
<keyword evidence="1" id="KW-0812">Transmembrane</keyword>
<evidence type="ECO:0000313" key="3">
    <source>
        <dbReference type="Proteomes" id="UP001165586"/>
    </source>
</evidence>
<sequence length="156" mass="15050">MKYRITSAQGKVVYIVFGYFAVVALAALAGAVGGGAVGAPVAVGLLWLWIVLGGRMFRGEDEPVAPPRAWWRLTSGPTAGFVIAALFAVQAIGSGVSAGAAAGAGAGAAAAAGAAGVTAAGGAPLTLVAAGVASAVAAVAYVNSSIRLSSRAPRRA</sequence>
<organism evidence="2 3">
    <name type="scientific">Herbiconiux daphne</name>
    <dbReference type="NCBI Taxonomy" id="2970914"/>
    <lineage>
        <taxon>Bacteria</taxon>
        <taxon>Bacillati</taxon>
        <taxon>Actinomycetota</taxon>
        <taxon>Actinomycetes</taxon>
        <taxon>Micrococcales</taxon>
        <taxon>Microbacteriaceae</taxon>
        <taxon>Herbiconiux</taxon>
    </lineage>
</organism>
<protein>
    <recommendedName>
        <fullName evidence="4">Transmembrane protein</fullName>
    </recommendedName>
</protein>
<evidence type="ECO:0000313" key="2">
    <source>
        <dbReference type="EMBL" id="MCS5736113.1"/>
    </source>
</evidence>
<keyword evidence="1" id="KW-0472">Membrane</keyword>
<gene>
    <name evidence="2" type="ORF">N1032_20430</name>
</gene>
<proteinExistence type="predicted"/>
<dbReference type="Proteomes" id="UP001165586">
    <property type="component" value="Unassembled WGS sequence"/>
</dbReference>
<comment type="caution">
    <text evidence="2">The sequence shown here is derived from an EMBL/GenBank/DDBJ whole genome shotgun (WGS) entry which is preliminary data.</text>
</comment>
<feature type="transmembrane region" description="Helical" evidence="1">
    <location>
        <begin position="37"/>
        <end position="57"/>
    </location>
</feature>